<reference evidence="4 5" key="1">
    <citation type="submission" date="2018-07" db="EMBL/GenBank/DDBJ databases">
        <title>Genomic Encyclopedia of Type Strains, Phase III (KMG-III): the genomes of soil and plant-associated and newly described type strains.</title>
        <authorList>
            <person name="Whitman W."/>
        </authorList>
    </citation>
    <scope>NUCLEOTIDE SEQUENCE [LARGE SCALE GENOMIC DNA]</scope>
    <source>
        <strain evidence="4 5">CECT 8487</strain>
    </source>
</reference>
<evidence type="ECO:0000313" key="5">
    <source>
        <dbReference type="Proteomes" id="UP000256629"/>
    </source>
</evidence>
<comment type="caution">
    <text evidence="4">The sequence shown here is derived from an EMBL/GenBank/DDBJ whole genome shotgun (WGS) entry which is preliminary data.</text>
</comment>
<gene>
    <name evidence="4" type="ORF">DFQ02_10837</name>
</gene>
<evidence type="ECO:0000256" key="1">
    <source>
        <dbReference type="ARBA" id="ARBA00023125"/>
    </source>
</evidence>
<dbReference type="Pfam" id="PF12833">
    <property type="entry name" value="HTH_18"/>
    <property type="match status" value="1"/>
</dbReference>
<keyword evidence="1" id="KW-0238">DNA-binding</keyword>
<keyword evidence="2" id="KW-0472">Membrane</keyword>
<name>A0A3D9H858_9FLAO</name>
<dbReference type="AlphaFoldDB" id="A0A3D9H858"/>
<proteinExistence type="predicted"/>
<sequence>MRYTPNSKIKFPPFFITLFLIFLAHHWNYAQDSLANKSYLELGKLSDDALYNGDLERLSIYRTYYLDKAKTENNNLEMARAYQYFITWEDLETDLKYCDSVIEVTKASDHEAYPTNGYLLKANQYYYSSDFEKAIGNYIIASEWADAKGYKPLQIEASMGIAAIKNIWGLHEEALEIYKTNYSDVTSTPNYMVDRYDDYILFANNLALAYIRNHKPDSALVVSNRAMSQARSINDTLSYYDLGKVQATANYYLKKYPQTQDSLLKFLSHYSGLTLSDSYYMLGKIADYQNDHSLKMDYFKRIDSVHQAIQDPFPELKGVYNELYQDAGNKGDKDRQLYYIDQLIAVDSTLDMNYTTVNNKVRLEYDIPRFKKEKQLLTTELKNKRQQLQILAIVSFIILAILLVYINHRHRKFKKRLQQLLDNDPVETTEPKPKKEKPALDISEHIINTVLEQLKQFEADKAYLDKDITLNSLAKAFNTNSSYLSSIINHYKQMNFSSYLKDQRIINAINSIKKDHQYLKYSINGLADEFGFITADSFSKAFREKTGIKPSYFLGKLREENST</sequence>
<evidence type="ECO:0000256" key="2">
    <source>
        <dbReference type="SAM" id="Phobius"/>
    </source>
</evidence>
<feature type="transmembrane region" description="Helical" evidence="2">
    <location>
        <begin position="388"/>
        <end position="406"/>
    </location>
</feature>
<dbReference type="Gene3D" id="1.25.40.10">
    <property type="entry name" value="Tetratricopeptide repeat domain"/>
    <property type="match status" value="1"/>
</dbReference>
<dbReference type="GO" id="GO:0003700">
    <property type="term" value="F:DNA-binding transcription factor activity"/>
    <property type="evidence" value="ECO:0007669"/>
    <property type="project" value="InterPro"/>
</dbReference>
<keyword evidence="2" id="KW-1133">Transmembrane helix</keyword>
<dbReference type="GO" id="GO:0043565">
    <property type="term" value="F:sequence-specific DNA binding"/>
    <property type="evidence" value="ECO:0007669"/>
    <property type="project" value="InterPro"/>
</dbReference>
<protein>
    <submittedName>
        <fullName evidence="4">Helix-turn-helix protein</fullName>
    </submittedName>
</protein>
<dbReference type="InterPro" id="IPR011990">
    <property type="entry name" value="TPR-like_helical_dom_sf"/>
</dbReference>
<organism evidence="4 5">
    <name type="scientific">Seonamhaeicola aphaedonensis</name>
    <dbReference type="NCBI Taxonomy" id="1461338"/>
    <lineage>
        <taxon>Bacteria</taxon>
        <taxon>Pseudomonadati</taxon>
        <taxon>Bacteroidota</taxon>
        <taxon>Flavobacteriia</taxon>
        <taxon>Flavobacteriales</taxon>
        <taxon>Flavobacteriaceae</taxon>
    </lineage>
</organism>
<dbReference type="PROSITE" id="PS01124">
    <property type="entry name" value="HTH_ARAC_FAMILY_2"/>
    <property type="match status" value="1"/>
</dbReference>
<dbReference type="SMART" id="SM00342">
    <property type="entry name" value="HTH_ARAC"/>
    <property type="match status" value="1"/>
</dbReference>
<dbReference type="OrthoDB" id="5295174at2"/>
<evidence type="ECO:0000259" key="3">
    <source>
        <dbReference type="PROSITE" id="PS01124"/>
    </source>
</evidence>
<keyword evidence="2" id="KW-0812">Transmembrane</keyword>
<accession>A0A3D9H858</accession>
<dbReference type="PANTHER" id="PTHR43280:SF2">
    <property type="entry name" value="HTH-TYPE TRANSCRIPTIONAL REGULATOR EXSA"/>
    <property type="match status" value="1"/>
</dbReference>
<feature type="domain" description="HTH araC/xylS-type" evidence="3">
    <location>
        <begin position="444"/>
        <end position="556"/>
    </location>
</feature>
<dbReference type="SUPFAM" id="SSF48452">
    <property type="entry name" value="TPR-like"/>
    <property type="match status" value="1"/>
</dbReference>
<dbReference type="InterPro" id="IPR018060">
    <property type="entry name" value="HTH_AraC"/>
</dbReference>
<dbReference type="PANTHER" id="PTHR43280">
    <property type="entry name" value="ARAC-FAMILY TRANSCRIPTIONAL REGULATOR"/>
    <property type="match status" value="1"/>
</dbReference>
<evidence type="ECO:0000313" key="4">
    <source>
        <dbReference type="EMBL" id="RED45659.1"/>
    </source>
</evidence>
<dbReference type="Proteomes" id="UP000256629">
    <property type="component" value="Unassembled WGS sequence"/>
</dbReference>
<dbReference type="EMBL" id="QRDX01000008">
    <property type="protein sequence ID" value="RED45659.1"/>
    <property type="molecule type" value="Genomic_DNA"/>
</dbReference>
<dbReference type="Gene3D" id="1.10.10.60">
    <property type="entry name" value="Homeodomain-like"/>
    <property type="match status" value="2"/>
</dbReference>
<keyword evidence="5" id="KW-1185">Reference proteome</keyword>